<proteinExistence type="predicted"/>
<gene>
    <name evidence="1" type="ORF">NITLEN_30407</name>
</gene>
<dbReference type="AlphaFoldDB" id="A0A330L8T1"/>
<dbReference type="EMBL" id="OUNR01000016">
    <property type="protein sequence ID" value="SPP65493.1"/>
    <property type="molecule type" value="Genomic_DNA"/>
</dbReference>
<dbReference type="Proteomes" id="UP000248168">
    <property type="component" value="Unassembled WGS sequence"/>
</dbReference>
<protein>
    <submittedName>
        <fullName evidence="1">Uncharacterized protein</fullName>
    </submittedName>
</protein>
<reference evidence="2" key="1">
    <citation type="submission" date="2018-04" db="EMBL/GenBank/DDBJ databases">
        <authorList>
            <person name="Lucker S."/>
            <person name="Sakoula D."/>
        </authorList>
    </citation>
    <scope>NUCLEOTIDE SEQUENCE [LARGE SCALE GENOMIC DNA]</scope>
</reference>
<sequence length="47" mass="5316">MDPDRNDPPADHRAFQPVETHILLLDPSVECYSWGVLETEVGMSLFS</sequence>
<keyword evidence="2" id="KW-1185">Reference proteome</keyword>
<name>A0A330L8T1_9BACT</name>
<evidence type="ECO:0000313" key="1">
    <source>
        <dbReference type="EMBL" id="SPP65493.1"/>
    </source>
</evidence>
<dbReference type="InParanoid" id="A0A330L8T1"/>
<organism evidence="1 2">
    <name type="scientific">Nitrospira lenta</name>
    <dbReference type="NCBI Taxonomy" id="1436998"/>
    <lineage>
        <taxon>Bacteria</taxon>
        <taxon>Pseudomonadati</taxon>
        <taxon>Nitrospirota</taxon>
        <taxon>Nitrospiria</taxon>
        <taxon>Nitrospirales</taxon>
        <taxon>Nitrospiraceae</taxon>
        <taxon>Nitrospira</taxon>
    </lineage>
</organism>
<evidence type="ECO:0000313" key="2">
    <source>
        <dbReference type="Proteomes" id="UP000248168"/>
    </source>
</evidence>
<accession>A0A330L8T1</accession>